<keyword evidence="1" id="KW-0472">Membrane</keyword>
<evidence type="ECO:0000313" key="2">
    <source>
        <dbReference type="EMBL" id="CAD6198051.1"/>
    </source>
</evidence>
<keyword evidence="1" id="KW-1133">Transmembrane helix</keyword>
<feature type="transmembrane region" description="Helical" evidence="1">
    <location>
        <begin position="21"/>
        <end position="38"/>
    </location>
</feature>
<comment type="caution">
    <text evidence="2">The sequence shown here is derived from an EMBL/GenBank/DDBJ whole genome shotgun (WGS) entry which is preliminary data.</text>
</comment>
<reference evidence="2" key="1">
    <citation type="submission" date="2020-10" db="EMBL/GenBank/DDBJ databases">
        <authorList>
            <person name="Kikuchi T."/>
        </authorList>
    </citation>
    <scope>NUCLEOTIDE SEQUENCE</scope>
    <source>
        <strain evidence="2">NKZ352</strain>
    </source>
</reference>
<dbReference type="EMBL" id="CAJGYM010000114">
    <property type="protein sequence ID" value="CAD6198051.1"/>
    <property type="molecule type" value="Genomic_DNA"/>
</dbReference>
<protein>
    <submittedName>
        <fullName evidence="2">Uncharacterized protein</fullName>
    </submittedName>
</protein>
<name>A0A8S1HQE9_9PELO</name>
<evidence type="ECO:0000256" key="1">
    <source>
        <dbReference type="SAM" id="Phobius"/>
    </source>
</evidence>
<keyword evidence="1" id="KW-0812">Transmembrane</keyword>
<organism evidence="2 3">
    <name type="scientific">Caenorhabditis auriculariae</name>
    <dbReference type="NCBI Taxonomy" id="2777116"/>
    <lineage>
        <taxon>Eukaryota</taxon>
        <taxon>Metazoa</taxon>
        <taxon>Ecdysozoa</taxon>
        <taxon>Nematoda</taxon>
        <taxon>Chromadorea</taxon>
        <taxon>Rhabditida</taxon>
        <taxon>Rhabditina</taxon>
        <taxon>Rhabditomorpha</taxon>
        <taxon>Rhabditoidea</taxon>
        <taxon>Rhabditidae</taxon>
        <taxon>Peloderinae</taxon>
        <taxon>Caenorhabditis</taxon>
    </lineage>
</organism>
<accession>A0A8S1HQE9</accession>
<gene>
    <name evidence="2" type="ORF">CAUJ_LOCUS13958</name>
</gene>
<dbReference type="AlphaFoldDB" id="A0A8S1HQE9"/>
<proteinExistence type="predicted"/>
<dbReference type="Proteomes" id="UP000835052">
    <property type="component" value="Unassembled WGS sequence"/>
</dbReference>
<sequence length="67" mass="7854">MSREYKKEFQKGKEHSEVMQTFTLMFLVFVFLGLLHFADAGTLTLEEMLAEMIKFDKKYPPSTNSNE</sequence>
<evidence type="ECO:0000313" key="3">
    <source>
        <dbReference type="Proteomes" id="UP000835052"/>
    </source>
</evidence>
<keyword evidence="3" id="KW-1185">Reference proteome</keyword>